<protein>
    <submittedName>
        <fullName evidence="1">Uncharacterized protein</fullName>
    </submittedName>
</protein>
<keyword evidence="2" id="KW-1185">Reference proteome</keyword>
<name>A0A835FS06_9POAL</name>
<reference evidence="1" key="1">
    <citation type="submission" date="2020-07" db="EMBL/GenBank/DDBJ databases">
        <title>Genome sequence and genetic diversity analysis of an under-domesticated orphan crop, white fonio (Digitaria exilis).</title>
        <authorList>
            <person name="Bennetzen J.L."/>
            <person name="Chen S."/>
            <person name="Ma X."/>
            <person name="Wang X."/>
            <person name="Yssel A.E.J."/>
            <person name="Chaluvadi S.R."/>
            <person name="Johnson M."/>
            <person name="Gangashetty P."/>
            <person name="Hamidou F."/>
            <person name="Sanogo M.D."/>
            <person name="Zwaenepoel A."/>
            <person name="Wallace J."/>
            <person name="Van De Peer Y."/>
            <person name="Van Deynze A."/>
        </authorList>
    </citation>
    <scope>NUCLEOTIDE SEQUENCE</scope>
    <source>
        <tissue evidence="1">Leaves</tissue>
    </source>
</reference>
<sequence>MDISSTGFVQGVTDPEVMEATACGEGMALRQQDVDSAVDERKKDIEEELSLLRSWRRRCSETLQAARRGHVTGGLELELRLLEFIEGELSFIFVHLNKALGSQHVDDELIAALWLEKLTKFPWTKLPRALMEADQRHNNTLLRRATQCFHRSRQTVVANLVGHHGG</sequence>
<dbReference type="Proteomes" id="UP000636709">
    <property type="component" value="Unassembled WGS sequence"/>
</dbReference>
<organism evidence="1 2">
    <name type="scientific">Digitaria exilis</name>
    <dbReference type="NCBI Taxonomy" id="1010633"/>
    <lineage>
        <taxon>Eukaryota</taxon>
        <taxon>Viridiplantae</taxon>
        <taxon>Streptophyta</taxon>
        <taxon>Embryophyta</taxon>
        <taxon>Tracheophyta</taxon>
        <taxon>Spermatophyta</taxon>
        <taxon>Magnoliopsida</taxon>
        <taxon>Liliopsida</taxon>
        <taxon>Poales</taxon>
        <taxon>Poaceae</taxon>
        <taxon>PACMAD clade</taxon>
        <taxon>Panicoideae</taxon>
        <taxon>Panicodae</taxon>
        <taxon>Paniceae</taxon>
        <taxon>Anthephorinae</taxon>
        <taxon>Digitaria</taxon>
    </lineage>
</organism>
<accession>A0A835FS06</accession>
<dbReference type="EMBL" id="JACEFO010000414">
    <property type="protein sequence ID" value="KAF8772314.1"/>
    <property type="molecule type" value="Genomic_DNA"/>
</dbReference>
<evidence type="ECO:0000313" key="1">
    <source>
        <dbReference type="EMBL" id="KAF8772314.1"/>
    </source>
</evidence>
<gene>
    <name evidence="1" type="ORF">HU200_005906</name>
</gene>
<proteinExistence type="predicted"/>
<dbReference type="AlphaFoldDB" id="A0A835FS06"/>
<evidence type="ECO:0000313" key="2">
    <source>
        <dbReference type="Proteomes" id="UP000636709"/>
    </source>
</evidence>
<comment type="caution">
    <text evidence="1">The sequence shown here is derived from an EMBL/GenBank/DDBJ whole genome shotgun (WGS) entry which is preliminary data.</text>
</comment>